<evidence type="ECO:0000256" key="1">
    <source>
        <dbReference type="ARBA" id="ARBA00008898"/>
    </source>
</evidence>
<dbReference type="eggNOG" id="COG1853">
    <property type="taxonomic scope" value="Bacteria"/>
</dbReference>
<dbReference type="SUPFAM" id="SSF46785">
    <property type="entry name" value="Winged helix' DNA-binding domain"/>
    <property type="match status" value="1"/>
</dbReference>
<dbReference type="Gene3D" id="1.10.10.10">
    <property type="entry name" value="Winged helix-like DNA-binding domain superfamily/Winged helix DNA-binding domain"/>
    <property type="match status" value="1"/>
</dbReference>
<name>S3MYR6_9GAMM</name>
<dbReference type="AlphaFoldDB" id="S3MYR6"/>
<dbReference type="Gene3D" id="2.30.110.10">
    <property type="entry name" value="Electron Transport, Fmn-binding Protein, Chain A"/>
    <property type="match status" value="1"/>
</dbReference>
<sequence length="318" mass="35411">MGNTNTMEIVDLIDSKEFRRALGNFATGVTVMTAQNSQGERVGMTANSFNSVSLDPALILWSIDKNSASYRIFAEASHFAVNVLSAAQIQLSNHFARRSEDKFAGILFEAGYGQAPILAHCSATFECEKYAVHDGGDHWIILGQVLRFSDHGRAPLLYHQGAYSAVMPHPSLNQRSLTTEPERVSSNTGRLQHNIYYLLTQAVRAYQNDYLPLQLSSGFRTSEARLLMILFDKTTLTLAEIVTEAAMPIHEVEPASTILMEQGLLKVEQEAYTLTEQGQDAAHLLLTLAEQHQNQVFAQYNADERDAFKRILQDLMAI</sequence>
<dbReference type="InterPro" id="IPR036388">
    <property type="entry name" value="WH-like_DNA-bd_sf"/>
</dbReference>
<accession>S3MYR6</accession>
<dbReference type="InterPro" id="IPR012349">
    <property type="entry name" value="Split_barrel_FMN-bd"/>
</dbReference>
<evidence type="ECO:0000256" key="2">
    <source>
        <dbReference type="ARBA" id="ARBA00023002"/>
    </source>
</evidence>
<protein>
    <recommendedName>
        <fullName evidence="3">Flavin reductase like domain-containing protein</fullName>
    </recommendedName>
</protein>
<gene>
    <name evidence="4" type="ORF">F945_02575</name>
</gene>
<dbReference type="Proteomes" id="UP000014568">
    <property type="component" value="Unassembled WGS sequence"/>
</dbReference>
<comment type="similarity">
    <text evidence="1">Belongs to the non-flavoprotein flavin reductase family.</text>
</comment>
<feature type="domain" description="Flavin reductase like" evidence="3">
    <location>
        <begin position="22"/>
        <end position="165"/>
    </location>
</feature>
<evidence type="ECO:0000259" key="3">
    <source>
        <dbReference type="SMART" id="SM00903"/>
    </source>
</evidence>
<dbReference type="NCBIfam" id="NF045919">
    <property type="entry name" value="HphnlacHdxRed"/>
    <property type="match status" value="1"/>
</dbReference>
<dbReference type="InterPro" id="IPR050268">
    <property type="entry name" value="NADH-dep_flavin_reductase"/>
</dbReference>
<organism evidence="4 5">
    <name type="scientific">Acinetobacter rudis CIP 110305</name>
    <dbReference type="NCBI Taxonomy" id="421052"/>
    <lineage>
        <taxon>Bacteria</taxon>
        <taxon>Pseudomonadati</taxon>
        <taxon>Pseudomonadota</taxon>
        <taxon>Gammaproteobacteria</taxon>
        <taxon>Moraxellales</taxon>
        <taxon>Moraxellaceae</taxon>
        <taxon>Acinetobacter</taxon>
    </lineage>
</organism>
<dbReference type="STRING" id="632955.GCA_000829675_01335"/>
<dbReference type="SMART" id="SM00903">
    <property type="entry name" value="Flavin_Reduct"/>
    <property type="match status" value="1"/>
</dbReference>
<dbReference type="InterPro" id="IPR036390">
    <property type="entry name" value="WH_DNA-bd_sf"/>
</dbReference>
<dbReference type="GO" id="GO:0042602">
    <property type="term" value="F:riboflavin reductase (NADPH) activity"/>
    <property type="evidence" value="ECO:0007669"/>
    <property type="project" value="TreeGrafter"/>
</dbReference>
<reference evidence="4 5" key="1">
    <citation type="submission" date="2013-06" db="EMBL/GenBank/DDBJ databases">
        <title>The Genome Sequence of Acinetobacter rudis CIP 110305.</title>
        <authorList>
            <consortium name="The Broad Institute Genome Sequencing Platform"/>
            <consortium name="The Broad Institute Genome Sequencing Center for Infectious Disease"/>
            <person name="Cerqueira G."/>
            <person name="Feldgarden M."/>
            <person name="Courvalin P."/>
            <person name="Perichon B."/>
            <person name="Grillot-Courvalin C."/>
            <person name="Clermont D."/>
            <person name="Rocha E."/>
            <person name="Yoon E.-J."/>
            <person name="Nemec A."/>
            <person name="Young S.K."/>
            <person name="Zeng Q."/>
            <person name="Gargeya S."/>
            <person name="Fitzgerald M."/>
            <person name="Abouelleil A."/>
            <person name="Alvarado L."/>
            <person name="Berlin A.M."/>
            <person name="Chapman S.B."/>
            <person name="Dewar J."/>
            <person name="Goldberg J."/>
            <person name="Griggs A."/>
            <person name="Gujja S."/>
            <person name="Hansen M."/>
            <person name="Howarth C."/>
            <person name="Imamovic A."/>
            <person name="Larimer J."/>
            <person name="McCowan C."/>
            <person name="Murphy C."/>
            <person name="Pearson M."/>
            <person name="Priest M."/>
            <person name="Roberts A."/>
            <person name="Saif S."/>
            <person name="Shea T."/>
            <person name="Sykes S."/>
            <person name="Wortman J."/>
            <person name="Nusbaum C."/>
            <person name="Birren B."/>
        </authorList>
    </citation>
    <scope>NUCLEOTIDE SEQUENCE [LARGE SCALE GENOMIC DNA]</scope>
    <source>
        <strain evidence="4 5">CIP 110305</strain>
    </source>
</reference>
<dbReference type="PATRIC" id="fig|421052.3.peg.2517"/>
<comment type="caution">
    <text evidence="4">The sequence shown here is derived from an EMBL/GenBank/DDBJ whole genome shotgun (WGS) entry which is preliminary data.</text>
</comment>
<dbReference type="PANTHER" id="PTHR30466:SF11">
    <property type="entry name" value="FLAVIN-DEPENDENT MONOOXYGENASE, REDUCTASE SUBUNIT HSAB"/>
    <property type="match status" value="1"/>
</dbReference>
<dbReference type="SUPFAM" id="SSF50475">
    <property type="entry name" value="FMN-binding split barrel"/>
    <property type="match status" value="1"/>
</dbReference>
<dbReference type="InterPro" id="IPR002563">
    <property type="entry name" value="Flavin_Rdtase-like_dom"/>
</dbReference>
<keyword evidence="5" id="KW-1185">Reference proteome</keyword>
<evidence type="ECO:0000313" key="4">
    <source>
        <dbReference type="EMBL" id="EPF71543.1"/>
    </source>
</evidence>
<dbReference type="GO" id="GO:0010181">
    <property type="term" value="F:FMN binding"/>
    <property type="evidence" value="ECO:0007669"/>
    <property type="project" value="InterPro"/>
</dbReference>
<proteinExistence type="inferred from homology"/>
<evidence type="ECO:0000313" key="5">
    <source>
        <dbReference type="Proteomes" id="UP000014568"/>
    </source>
</evidence>
<dbReference type="Pfam" id="PF01613">
    <property type="entry name" value="Flavin_Reduct"/>
    <property type="match status" value="1"/>
</dbReference>
<dbReference type="PANTHER" id="PTHR30466">
    <property type="entry name" value="FLAVIN REDUCTASE"/>
    <property type="match status" value="1"/>
</dbReference>
<dbReference type="RefSeq" id="WP_016656972.1">
    <property type="nucleotide sequence ID" value="NZ_KE340353.1"/>
</dbReference>
<dbReference type="EMBL" id="ATGI01000032">
    <property type="protein sequence ID" value="EPF71543.1"/>
    <property type="molecule type" value="Genomic_DNA"/>
</dbReference>
<keyword evidence="2" id="KW-0560">Oxidoreductase</keyword>
<dbReference type="HOGENOM" id="CLU_873556_0_0_6"/>